<proteinExistence type="predicted"/>
<dbReference type="EMBL" id="REGN01006016">
    <property type="protein sequence ID" value="RNA11209.1"/>
    <property type="molecule type" value="Genomic_DNA"/>
</dbReference>
<sequence length="73" mass="8578">MFFCIFMNNFFKQRIEKNDAINISYSDLCKKCNFNTVSFVNPEILKDGFTSEIAKIDSYQIELVNMNSKSFNK</sequence>
<accession>A0A3M7QIV7</accession>
<dbReference type="Proteomes" id="UP000276133">
    <property type="component" value="Unassembled WGS sequence"/>
</dbReference>
<protein>
    <submittedName>
        <fullName evidence="1">Uncharacterized protein</fullName>
    </submittedName>
</protein>
<evidence type="ECO:0000313" key="2">
    <source>
        <dbReference type="Proteomes" id="UP000276133"/>
    </source>
</evidence>
<dbReference type="AlphaFoldDB" id="A0A3M7QIV7"/>
<reference evidence="1 2" key="1">
    <citation type="journal article" date="2018" name="Sci. Rep.">
        <title>Genomic signatures of local adaptation to the degree of environmental predictability in rotifers.</title>
        <authorList>
            <person name="Franch-Gras L."/>
            <person name="Hahn C."/>
            <person name="Garcia-Roger E.M."/>
            <person name="Carmona M.J."/>
            <person name="Serra M."/>
            <person name="Gomez A."/>
        </authorList>
    </citation>
    <scope>NUCLEOTIDE SEQUENCE [LARGE SCALE GENOMIC DNA]</scope>
    <source>
        <strain evidence="1">HYR1</strain>
    </source>
</reference>
<gene>
    <name evidence="1" type="ORF">BpHYR1_017777</name>
</gene>
<evidence type="ECO:0000313" key="1">
    <source>
        <dbReference type="EMBL" id="RNA11209.1"/>
    </source>
</evidence>
<comment type="caution">
    <text evidence="1">The sequence shown here is derived from an EMBL/GenBank/DDBJ whole genome shotgun (WGS) entry which is preliminary data.</text>
</comment>
<organism evidence="1 2">
    <name type="scientific">Brachionus plicatilis</name>
    <name type="common">Marine rotifer</name>
    <name type="synonym">Brachionus muelleri</name>
    <dbReference type="NCBI Taxonomy" id="10195"/>
    <lineage>
        <taxon>Eukaryota</taxon>
        <taxon>Metazoa</taxon>
        <taxon>Spiralia</taxon>
        <taxon>Gnathifera</taxon>
        <taxon>Rotifera</taxon>
        <taxon>Eurotatoria</taxon>
        <taxon>Monogononta</taxon>
        <taxon>Pseudotrocha</taxon>
        <taxon>Ploima</taxon>
        <taxon>Brachionidae</taxon>
        <taxon>Brachionus</taxon>
    </lineage>
</organism>
<keyword evidence="2" id="KW-1185">Reference proteome</keyword>
<name>A0A3M7QIV7_BRAPC</name>